<evidence type="ECO:0000256" key="5">
    <source>
        <dbReference type="ARBA" id="ARBA00022598"/>
    </source>
</evidence>
<dbReference type="InterPro" id="IPR029062">
    <property type="entry name" value="Class_I_gatase-like"/>
</dbReference>
<dbReference type="PROSITE" id="PS51274">
    <property type="entry name" value="GATASE_COBBQ"/>
    <property type="match status" value="1"/>
</dbReference>
<keyword evidence="4" id="KW-0169">Cobalamin biosynthesis</keyword>
<dbReference type="Gene3D" id="3.40.50.880">
    <property type="match status" value="1"/>
</dbReference>
<evidence type="ECO:0000256" key="4">
    <source>
        <dbReference type="ARBA" id="ARBA00022573"/>
    </source>
</evidence>
<dbReference type="InterPro" id="IPR027417">
    <property type="entry name" value="P-loop_NTPase"/>
</dbReference>
<evidence type="ECO:0000256" key="7">
    <source>
        <dbReference type="ARBA" id="ARBA00022840"/>
    </source>
</evidence>
<keyword evidence="8" id="KW-0460">Magnesium</keyword>
<dbReference type="NCBIfam" id="NF002204">
    <property type="entry name" value="PRK01077.1"/>
    <property type="match status" value="1"/>
</dbReference>
<dbReference type="RefSeq" id="WP_341597095.1">
    <property type="nucleotide sequence ID" value="NZ_JBAKAZ010000014.1"/>
</dbReference>
<dbReference type="InterPro" id="IPR004484">
    <property type="entry name" value="CbiA/CobB_synth"/>
</dbReference>
<accession>A0ABU9GP40</accession>
<evidence type="ECO:0000256" key="6">
    <source>
        <dbReference type="ARBA" id="ARBA00022741"/>
    </source>
</evidence>
<sequence length="479" mass="52456">MTNKASCPALFLAAPASGQGKTTITSAIARYFTEQGKVVRVFKTGPDYLDPQILAQASKKHVEQLDMWMAGEAYCQQKLFEAAQQADLILVEGAMGLFDGEPSSADLAARFNIPVAIVMDVKGMAQTAAAVAIGLANFRDDYQCYGLIANNCSSERHAQLIRDALGEQLPLLACLKKDPEVALPERHLGLVQASEVFDELETKFALGCEWLLDGVQRAGTNSPLLSLPKSVNFYSAEQPKVQPLLAGKQIAIAQDLAFSFIYQANTRLLEEMGATLHYFSPLKGDALPEVDALWLPGGYPELYAAQLAKNTELQAQINEFNKAGKPILAECGGFLYCLNELVDLDEKHHQMLGLLDGYGSMSGKRGCQGMQKAILPEGEIHGHAHHRSRAIMEMQPIGYGQRQRHPAPGEAIYRTENLTASYLHLFFPSNPVLIADLFMGKLQAVDQEKLMAWENYNNQPINSPVSTSTLQQAAMQAQQ</sequence>
<dbReference type="InterPro" id="IPR002586">
    <property type="entry name" value="CobQ/CobB/MinD/ParA_Nub-bd_dom"/>
</dbReference>
<organism evidence="12 13">
    <name type="scientific">Psychromonas aquatilis</name>
    <dbReference type="NCBI Taxonomy" id="2005072"/>
    <lineage>
        <taxon>Bacteria</taxon>
        <taxon>Pseudomonadati</taxon>
        <taxon>Pseudomonadota</taxon>
        <taxon>Gammaproteobacteria</taxon>
        <taxon>Alteromonadales</taxon>
        <taxon>Psychromonadaceae</taxon>
        <taxon>Psychromonas</taxon>
    </lineage>
</organism>
<gene>
    <name evidence="12" type="ORF">V6256_05630</name>
</gene>
<dbReference type="Gene3D" id="3.40.50.300">
    <property type="entry name" value="P-loop containing nucleotide triphosphate hydrolases"/>
    <property type="match status" value="1"/>
</dbReference>
<keyword evidence="13" id="KW-1185">Reference proteome</keyword>
<name>A0ABU9GP40_9GAMM</name>
<evidence type="ECO:0000256" key="8">
    <source>
        <dbReference type="ARBA" id="ARBA00022842"/>
    </source>
</evidence>
<dbReference type="SUPFAM" id="SSF52540">
    <property type="entry name" value="P-loop containing nucleoside triphosphate hydrolases"/>
    <property type="match status" value="1"/>
</dbReference>
<dbReference type="SUPFAM" id="SSF52317">
    <property type="entry name" value="Class I glutamine amidotransferase-like"/>
    <property type="match status" value="1"/>
</dbReference>
<keyword evidence="9" id="KW-0315">Glutamine amidotransferase</keyword>
<evidence type="ECO:0000259" key="11">
    <source>
        <dbReference type="Pfam" id="PF07685"/>
    </source>
</evidence>
<evidence type="ECO:0000256" key="3">
    <source>
        <dbReference type="ARBA" id="ARBA00006205"/>
    </source>
</evidence>
<dbReference type="EMBL" id="JBAKAZ010000014">
    <property type="protein sequence ID" value="MEL0629082.1"/>
    <property type="molecule type" value="Genomic_DNA"/>
</dbReference>
<comment type="pathway">
    <text evidence="2">Cofactor biosynthesis; adenosylcobalamin biosynthesis.</text>
</comment>
<protein>
    <submittedName>
        <fullName evidence="12">Cobyrinate a,c-diamide synthase</fullName>
    </submittedName>
</protein>
<comment type="similarity">
    <text evidence="3">Belongs to the CobB/CobQ family. CobQ subfamily.</text>
</comment>
<dbReference type="PANTHER" id="PTHR43873:SF1">
    <property type="entry name" value="COBYRINATE A,C-DIAMIDE SYNTHASE"/>
    <property type="match status" value="1"/>
</dbReference>
<comment type="cofactor">
    <cofactor evidence="1">
        <name>Mg(2+)</name>
        <dbReference type="ChEBI" id="CHEBI:18420"/>
    </cofactor>
</comment>
<feature type="domain" description="CobB/CobQ-like glutamine amidotransferase" evidence="11">
    <location>
        <begin position="249"/>
        <end position="430"/>
    </location>
</feature>
<dbReference type="InterPro" id="IPR011698">
    <property type="entry name" value="GATase_3"/>
</dbReference>
<keyword evidence="7" id="KW-0067">ATP-binding</keyword>
<dbReference type="Pfam" id="PF01656">
    <property type="entry name" value="CbiA"/>
    <property type="match status" value="1"/>
</dbReference>
<dbReference type="Pfam" id="PF07685">
    <property type="entry name" value="GATase_3"/>
    <property type="match status" value="1"/>
</dbReference>
<evidence type="ECO:0000313" key="12">
    <source>
        <dbReference type="EMBL" id="MEL0629082.1"/>
    </source>
</evidence>
<dbReference type="PANTHER" id="PTHR43873">
    <property type="entry name" value="COBYRINATE A,C-DIAMIDE SYNTHASE"/>
    <property type="match status" value="1"/>
</dbReference>
<keyword evidence="5" id="KW-0436">Ligase</keyword>
<evidence type="ECO:0000256" key="2">
    <source>
        <dbReference type="ARBA" id="ARBA00004953"/>
    </source>
</evidence>
<evidence type="ECO:0000256" key="1">
    <source>
        <dbReference type="ARBA" id="ARBA00001946"/>
    </source>
</evidence>
<keyword evidence="6" id="KW-0547">Nucleotide-binding</keyword>
<proteinExistence type="inferred from homology"/>
<evidence type="ECO:0000313" key="13">
    <source>
        <dbReference type="Proteomes" id="UP001369082"/>
    </source>
</evidence>
<evidence type="ECO:0000256" key="9">
    <source>
        <dbReference type="ARBA" id="ARBA00022962"/>
    </source>
</evidence>
<feature type="domain" description="CobQ/CobB/MinD/ParA nucleotide binding" evidence="10">
    <location>
        <begin position="11"/>
        <end position="188"/>
    </location>
</feature>
<dbReference type="Proteomes" id="UP001369082">
    <property type="component" value="Unassembled WGS sequence"/>
</dbReference>
<reference evidence="12 13" key="1">
    <citation type="submission" date="2024-02" db="EMBL/GenBank/DDBJ databases">
        <title>Bacteria isolated from the canopy kelp, Nereocystis luetkeana.</title>
        <authorList>
            <person name="Pfister C.A."/>
            <person name="Younker I.T."/>
            <person name="Light S.H."/>
        </authorList>
    </citation>
    <scope>NUCLEOTIDE SEQUENCE [LARGE SCALE GENOMIC DNA]</scope>
    <source>
        <strain evidence="12 13">TI.1.05</strain>
    </source>
</reference>
<evidence type="ECO:0000259" key="10">
    <source>
        <dbReference type="Pfam" id="PF01656"/>
    </source>
</evidence>
<comment type="caution">
    <text evidence="12">The sequence shown here is derived from an EMBL/GenBank/DDBJ whole genome shotgun (WGS) entry which is preliminary data.</text>
</comment>